<dbReference type="InterPro" id="IPR036812">
    <property type="entry name" value="NAD(P)_OxRdtase_dom_sf"/>
</dbReference>
<name>A0ABP4WNB0_9MICO</name>
<dbReference type="InterPro" id="IPR023210">
    <property type="entry name" value="NADP_OxRdtase_dom"/>
</dbReference>
<dbReference type="Gene3D" id="3.40.630.30">
    <property type="match status" value="1"/>
</dbReference>
<evidence type="ECO:0000313" key="3">
    <source>
        <dbReference type="Proteomes" id="UP001500506"/>
    </source>
</evidence>
<feature type="domain" description="N-acetyltransferase" evidence="1">
    <location>
        <begin position="5"/>
        <end position="166"/>
    </location>
</feature>
<dbReference type="Proteomes" id="UP001500506">
    <property type="component" value="Unassembled WGS sequence"/>
</dbReference>
<dbReference type="Pfam" id="PF00583">
    <property type="entry name" value="Acetyltransf_1"/>
    <property type="match status" value="1"/>
</dbReference>
<dbReference type="PANTHER" id="PTHR43312">
    <property type="entry name" value="D-THREO-ALDOSE 1-DEHYDROGENASE"/>
    <property type="match status" value="1"/>
</dbReference>
<reference evidence="3" key="1">
    <citation type="journal article" date="2019" name="Int. J. Syst. Evol. Microbiol.">
        <title>The Global Catalogue of Microorganisms (GCM) 10K type strain sequencing project: providing services to taxonomists for standard genome sequencing and annotation.</title>
        <authorList>
            <consortium name="The Broad Institute Genomics Platform"/>
            <consortium name="The Broad Institute Genome Sequencing Center for Infectious Disease"/>
            <person name="Wu L."/>
            <person name="Ma J."/>
        </authorList>
    </citation>
    <scope>NUCLEOTIDE SEQUENCE [LARGE SCALE GENOMIC DNA]</scope>
    <source>
        <strain evidence="3">JCM 14319</strain>
    </source>
</reference>
<comment type="caution">
    <text evidence="2">The sequence shown here is derived from an EMBL/GenBank/DDBJ whole genome shotgun (WGS) entry which is preliminary data.</text>
</comment>
<dbReference type="SUPFAM" id="SSF51430">
    <property type="entry name" value="NAD(P)-linked oxidoreductase"/>
    <property type="match status" value="1"/>
</dbReference>
<evidence type="ECO:0000313" key="2">
    <source>
        <dbReference type="EMBL" id="GAA1757596.1"/>
    </source>
</evidence>
<organism evidence="2 3">
    <name type="scientific">Agromyces humatus</name>
    <dbReference type="NCBI Taxonomy" id="279573"/>
    <lineage>
        <taxon>Bacteria</taxon>
        <taxon>Bacillati</taxon>
        <taxon>Actinomycetota</taxon>
        <taxon>Actinomycetes</taxon>
        <taxon>Micrococcales</taxon>
        <taxon>Microbacteriaceae</taxon>
        <taxon>Agromyces</taxon>
    </lineage>
</organism>
<dbReference type="InterPro" id="IPR053135">
    <property type="entry name" value="AKR2_Oxidoreductase"/>
</dbReference>
<dbReference type="PANTHER" id="PTHR43312:SF1">
    <property type="entry name" value="NADP-DEPENDENT OXIDOREDUCTASE DOMAIN-CONTAINING PROTEIN"/>
    <property type="match status" value="1"/>
</dbReference>
<keyword evidence="3" id="KW-1185">Reference proteome</keyword>
<dbReference type="SUPFAM" id="SSF55729">
    <property type="entry name" value="Acyl-CoA N-acyltransferases (Nat)"/>
    <property type="match status" value="1"/>
</dbReference>
<sequence length="473" mass="50998">MVSPLRIRAARAADAAEMARVNVRSWREAYRGLMRDEVLDDPELPRLRERFWTTVLTDERYRANRVAVAERGDEVIGIAMTAPPQDAEGPWDAQLYVLYVVEVEHGSGAGAALLDAVLGRRESAVLWVADPNPRAQAFYRKHGFVADGMASVEEGVRVIRMVRSGLAPIGLGLAALGRPAYITTGRRLDLGGDRTVAVMRKHAHDMLDAAWARGIRFIDAARSYGLAEEFLGSWLAEHPERRAELTIESKWGYEYVGGWQMDAEVHERKEHSLPMFERQWPETLAALGAAPGLYLIHSLTPGSPALGDAALLDRLRALATTGVRVGISTSGPRQGDALDAARELENSPFSAVQATWNLLEPSAGPALARAHDAGWFVVVKEAVANGRLSPAGAAGEPAAADFAASDGQSIDAFAIGAARSQSWCDLVLSGAVTRRQLDSNLASRAPSTDVAALAALAVDPAVYWAARGARDWT</sequence>
<dbReference type="EMBL" id="BAAANH010000003">
    <property type="protein sequence ID" value="GAA1757596.1"/>
    <property type="molecule type" value="Genomic_DNA"/>
</dbReference>
<dbReference type="Pfam" id="PF00248">
    <property type="entry name" value="Aldo_ket_red"/>
    <property type="match status" value="1"/>
</dbReference>
<protein>
    <recommendedName>
        <fullName evidence="1">N-acetyltransferase domain-containing protein</fullName>
    </recommendedName>
</protein>
<dbReference type="InterPro" id="IPR016181">
    <property type="entry name" value="Acyl_CoA_acyltransferase"/>
</dbReference>
<gene>
    <name evidence="2" type="ORF">GCM10009747_15300</name>
</gene>
<accession>A0ABP4WNB0</accession>
<evidence type="ECO:0000259" key="1">
    <source>
        <dbReference type="PROSITE" id="PS51186"/>
    </source>
</evidence>
<dbReference type="RefSeq" id="WP_232498997.1">
    <property type="nucleotide sequence ID" value="NZ_BAAANH010000003.1"/>
</dbReference>
<dbReference type="PROSITE" id="PS51186">
    <property type="entry name" value="GNAT"/>
    <property type="match status" value="1"/>
</dbReference>
<dbReference type="Gene3D" id="3.20.20.100">
    <property type="entry name" value="NADP-dependent oxidoreductase domain"/>
    <property type="match status" value="1"/>
</dbReference>
<proteinExistence type="predicted"/>
<dbReference type="InterPro" id="IPR000182">
    <property type="entry name" value="GNAT_dom"/>
</dbReference>